<dbReference type="Pfam" id="PF13416">
    <property type="entry name" value="SBP_bac_8"/>
    <property type="match status" value="1"/>
</dbReference>
<dbReference type="PROSITE" id="PS51257">
    <property type="entry name" value="PROKAR_LIPOPROTEIN"/>
    <property type="match status" value="1"/>
</dbReference>
<evidence type="ECO:0000313" key="4">
    <source>
        <dbReference type="EMBL" id="HIY77589.1"/>
    </source>
</evidence>
<dbReference type="PANTHER" id="PTHR30222:SF17">
    <property type="entry name" value="SPERMIDINE_PUTRESCINE-BINDING PERIPLASMIC PROTEIN"/>
    <property type="match status" value="1"/>
</dbReference>
<evidence type="ECO:0000256" key="3">
    <source>
        <dbReference type="SAM" id="SignalP"/>
    </source>
</evidence>
<dbReference type="Proteomes" id="UP000824135">
    <property type="component" value="Unassembled WGS sequence"/>
</dbReference>
<evidence type="ECO:0000313" key="5">
    <source>
        <dbReference type="Proteomes" id="UP000824135"/>
    </source>
</evidence>
<feature type="transmembrane region" description="Helical" evidence="2">
    <location>
        <begin position="452"/>
        <end position="474"/>
    </location>
</feature>
<feature type="signal peptide" evidence="3">
    <location>
        <begin position="1"/>
        <end position="19"/>
    </location>
</feature>
<gene>
    <name evidence="4" type="ORF">H9728_00940</name>
</gene>
<dbReference type="PANTHER" id="PTHR30222">
    <property type="entry name" value="SPERMIDINE/PUTRESCINE-BINDING PERIPLASMIC PROTEIN"/>
    <property type="match status" value="1"/>
</dbReference>
<dbReference type="InterPro" id="IPR006059">
    <property type="entry name" value="SBP"/>
</dbReference>
<organism evidence="4 5">
    <name type="scientific">Candidatus Borkfalkia excrementavium</name>
    <dbReference type="NCBI Taxonomy" id="2838505"/>
    <lineage>
        <taxon>Bacteria</taxon>
        <taxon>Bacillati</taxon>
        <taxon>Bacillota</taxon>
        <taxon>Clostridia</taxon>
        <taxon>Christensenellales</taxon>
        <taxon>Christensenellaceae</taxon>
        <taxon>Candidatus Borkfalkia</taxon>
    </lineage>
</organism>
<proteinExistence type="predicted"/>
<keyword evidence="2" id="KW-0812">Transmembrane</keyword>
<reference evidence="4" key="1">
    <citation type="journal article" date="2021" name="PeerJ">
        <title>Extensive microbial diversity within the chicken gut microbiome revealed by metagenomics and culture.</title>
        <authorList>
            <person name="Gilroy R."/>
            <person name="Ravi A."/>
            <person name="Getino M."/>
            <person name="Pursley I."/>
            <person name="Horton D.L."/>
            <person name="Alikhan N.F."/>
            <person name="Baker D."/>
            <person name="Gharbi K."/>
            <person name="Hall N."/>
            <person name="Watson M."/>
            <person name="Adriaenssens E.M."/>
            <person name="Foster-Nyarko E."/>
            <person name="Jarju S."/>
            <person name="Secka A."/>
            <person name="Antonio M."/>
            <person name="Oren A."/>
            <person name="Chaudhuri R.R."/>
            <person name="La Ragione R."/>
            <person name="Hildebrand F."/>
            <person name="Pallen M.J."/>
        </authorList>
    </citation>
    <scope>NUCLEOTIDE SEQUENCE</scope>
    <source>
        <strain evidence="4">CHK199-9574</strain>
    </source>
</reference>
<keyword evidence="2" id="KW-1133">Transmembrane helix</keyword>
<dbReference type="SUPFAM" id="SSF53850">
    <property type="entry name" value="Periplasmic binding protein-like II"/>
    <property type="match status" value="1"/>
</dbReference>
<evidence type="ECO:0000256" key="2">
    <source>
        <dbReference type="SAM" id="Phobius"/>
    </source>
</evidence>
<protein>
    <submittedName>
        <fullName evidence="4">ABC transporter substrate-binding protein</fullName>
    </submittedName>
</protein>
<comment type="caution">
    <text evidence="4">The sequence shown here is derived from an EMBL/GenBank/DDBJ whole genome shotgun (WGS) entry which is preliminary data.</text>
</comment>
<name>A0A9D1Z7E6_9FIRM</name>
<dbReference type="EMBL" id="DXCO01000007">
    <property type="protein sequence ID" value="HIY77589.1"/>
    <property type="molecule type" value="Genomic_DNA"/>
</dbReference>
<keyword evidence="1 3" id="KW-0732">Signal</keyword>
<keyword evidence="2" id="KW-0472">Membrane</keyword>
<accession>A0A9D1Z7E6</accession>
<dbReference type="Gene3D" id="3.40.190.10">
    <property type="entry name" value="Periplasmic binding protein-like II"/>
    <property type="match status" value="2"/>
</dbReference>
<reference evidence="4" key="2">
    <citation type="submission" date="2021-04" db="EMBL/GenBank/DDBJ databases">
        <authorList>
            <person name="Gilroy R."/>
        </authorList>
    </citation>
    <scope>NUCLEOTIDE SEQUENCE</scope>
    <source>
        <strain evidence="4">CHK199-9574</strain>
    </source>
</reference>
<dbReference type="AlphaFoldDB" id="A0A9D1Z7E6"/>
<sequence>MKRTARFFAAALAAAMLFASVGLLSGCASSSSSDNVLHVYNWEDYISDEDDAENGYRDLIAAFEQDYKEKTGKTVTVEYSTFGTNENMYNELKINAAGYDLVCPSDYMIMKMIAEGMVEEFSEDFLQNGAYSMYVSPYIKELFDKNGWTNYSAAYMWGTMGYVYNPDYVDKEDLLSWAGIWSDKYQNKSTIKDSVRDSYFLGVAYVYREELNSLKAEYEAGAMTQETYNEAVTEIMNRTDEDTIESVKDALIDLKKYLYGFEVDSGKQDMITGKITINFAWSGDAVFAMDEAEESDTYLNYVIPEECSNIWFDGWVMPKGANTELAEAFINFLSEPENAVTNMNYIGYTSAVAGDAVFNEMLDWYSEGEEGDLDENGDPLVRHDLNYFFKGTGEIEDYSIWVSEESLDRQVGAQYPTEEVIERSAVMQYFDDDTNAAVNEMWEEIKGQPIPLWAYIVIAAVIVIGLLIGLSFLYKGKRSEPKPKKGYRVLKRGE</sequence>
<feature type="chain" id="PRO_5038789203" evidence="3">
    <location>
        <begin position="20"/>
        <end position="494"/>
    </location>
</feature>
<dbReference type="CDD" id="cd13663">
    <property type="entry name" value="PBP2_PotD_PotF_like_2"/>
    <property type="match status" value="1"/>
</dbReference>
<evidence type="ECO:0000256" key="1">
    <source>
        <dbReference type="ARBA" id="ARBA00022729"/>
    </source>
</evidence>